<dbReference type="GO" id="GO:0005886">
    <property type="term" value="C:plasma membrane"/>
    <property type="evidence" value="ECO:0007669"/>
    <property type="project" value="UniProtKB-SubCell"/>
</dbReference>
<evidence type="ECO:0000256" key="6">
    <source>
        <dbReference type="ARBA" id="ARBA00023136"/>
    </source>
</evidence>
<feature type="transmembrane region" description="Helical" evidence="7">
    <location>
        <begin position="75"/>
        <end position="95"/>
    </location>
</feature>
<evidence type="ECO:0000259" key="8">
    <source>
        <dbReference type="Pfam" id="PF01478"/>
    </source>
</evidence>
<feature type="transmembrane region" description="Helical" evidence="7">
    <location>
        <begin position="6"/>
        <end position="25"/>
    </location>
</feature>
<comment type="caution">
    <text evidence="10">The sequence shown here is derived from an EMBL/GenBank/DDBJ whole genome shotgun (WGS) entry which is preliminary data.</text>
</comment>
<comment type="similarity">
    <text evidence="2">Belongs to the peptidase A24 family.</text>
</comment>
<evidence type="ECO:0000313" key="10">
    <source>
        <dbReference type="EMBL" id="OGY67867.1"/>
    </source>
</evidence>
<dbReference type="InterPro" id="IPR010627">
    <property type="entry name" value="Prepilin_pept_A24_N"/>
</dbReference>
<dbReference type="PANTHER" id="PTHR30487">
    <property type="entry name" value="TYPE 4 PREPILIN-LIKE PROTEINS LEADER PEPTIDE-PROCESSING ENZYME"/>
    <property type="match status" value="1"/>
</dbReference>
<reference evidence="10 11" key="1">
    <citation type="journal article" date="2016" name="Nat. Commun.">
        <title>Thousands of microbial genomes shed light on interconnected biogeochemical processes in an aquifer system.</title>
        <authorList>
            <person name="Anantharaman K."/>
            <person name="Brown C.T."/>
            <person name="Hug L.A."/>
            <person name="Sharon I."/>
            <person name="Castelle C.J."/>
            <person name="Probst A.J."/>
            <person name="Thomas B.C."/>
            <person name="Singh A."/>
            <person name="Wilkins M.J."/>
            <person name="Karaoz U."/>
            <person name="Brodie E.L."/>
            <person name="Williams K.H."/>
            <person name="Hubbard S.S."/>
            <person name="Banfield J.F."/>
        </authorList>
    </citation>
    <scope>NUCLEOTIDE SEQUENCE [LARGE SCALE GENOMIC DNA]</scope>
</reference>
<keyword evidence="4 7" id="KW-0812">Transmembrane</keyword>
<feature type="transmembrane region" description="Helical" evidence="7">
    <location>
        <begin position="179"/>
        <end position="201"/>
    </location>
</feature>
<dbReference type="Pfam" id="PF01478">
    <property type="entry name" value="Peptidase_A24"/>
    <property type="match status" value="1"/>
</dbReference>
<feature type="transmembrane region" description="Helical" evidence="7">
    <location>
        <begin position="101"/>
        <end position="124"/>
    </location>
</feature>
<protein>
    <recommendedName>
        <fullName evidence="12">Prepilin peptidase</fullName>
    </recommendedName>
</protein>
<keyword evidence="5 7" id="KW-1133">Transmembrane helix</keyword>
<dbReference type="STRING" id="1798410.A3H63_00440"/>
<dbReference type="PANTHER" id="PTHR30487:SF0">
    <property type="entry name" value="PREPILIN LEADER PEPTIDASE_N-METHYLTRANSFERASE-RELATED"/>
    <property type="match status" value="1"/>
</dbReference>
<dbReference type="Proteomes" id="UP000176284">
    <property type="component" value="Unassembled WGS sequence"/>
</dbReference>
<evidence type="ECO:0000259" key="9">
    <source>
        <dbReference type="Pfam" id="PF06750"/>
    </source>
</evidence>
<evidence type="ECO:0000256" key="2">
    <source>
        <dbReference type="ARBA" id="ARBA00005801"/>
    </source>
</evidence>
<feature type="transmembrane region" description="Helical" evidence="7">
    <location>
        <begin position="213"/>
        <end position="246"/>
    </location>
</feature>
<evidence type="ECO:0000256" key="5">
    <source>
        <dbReference type="ARBA" id="ARBA00022989"/>
    </source>
</evidence>
<organism evidence="10 11">
    <name type="scientific">Candidatus Harrisonbacteria bacterium RIFCSPLOWO2_02_FULL_45_10c</name>
    <dbReference type="NCBI Taxonomy" id="1798410"/>
    <lineage>
        <taxon>Bacteria</taxon>
        <taxon>Candidatus Harrisoniibacteriota</taxon>
    </lineage>
</organism>
<sequence>MYLPALLFVFGLSVGSFLNVISLRYSPERNLLATANHPSRSRCLSCGHELSWLELIPIFSFLIQRGRCRQCQVPLAWQYPLVELASGFIFLLPIYLQNPLIPTALFLIQSAVWISVFLIFLLIWTIDFRLLLIPDGLILALTALGLLLIGVTATSGQFGEWQGSFIGNFAALFGFRSNVWINHGLAAVAGALAIGIIILITRGRGMGMGDLKLAVPLGLLFGWPDIIFVLAFSFLIGAIISLALLAFKKSTMKDMVPFGPFLVMGSLTVFFFGKVILENYFNFFGFK</sequence>
<dbReference type="GO" id="GO:0004190">
    <property type="term" value="F:aspartic-type endopeptidase activity"/>
    <property type="evidence" value="ECO:0007669"/>
    <property type="project" value="InterPro"/>
</dbReference>
<keyword evidence="3" id="KW-1003">Cell membrane</keyword>
<keyword evidence="6 7" id="KW-0472">Membrane</keyword>
<feature type="transmembrane region" description="Helical" evidence="7">
    <location>
        <begin position="258"/>
        <end position="277"/>
    </location>
</feature>
<feature type="domain" description="Prepilin peptidase A24 N-terminal" evidence="9">
    <location>
        <begin position="9"/>
        <end position="93"/>
    </location>
</feature>
<dbReference type="Gene3D" id="1.20.120.1220">
    <property type="match status" value="1"/>
</dbReference>
<evidence type="ECO:0000313" key="11">
    <source>
        <dbReference type="Proteomes" id="UP000176284"/>
    </source>
</evidence>
<dbReference type="InterPro" id="IPR050882">
    <property type="entry name" value="Prepilin_peptidase/N-MTase"/>
</dbReference>
<evidence type="ECO:0000256" key="1">
    <source>
        <dbReference type="ARBA" id="ARBA00004651"/>
    </source>
</evidence>
<evidence type="ECO:0000256" key="4">
    <source>
        <dbReference type="ARBA" id="ARBA00022692"/>
    </source>
</evidence>
<name>A0A1G1ZVK9_9BACT</name>
<proteinExistence type="inferred from homology"/>
<dbReference type="AlphaFoldDB" id="A0A1G1ZVK9"/>
<dbReference type="EMBL" id="MHJM01000015">
    <property type="protein sequence ID" value="OGY67867.1"/>
    <property type="molecule type" value="Genomic_DNA"/>
</dbReference>
<accession>A0A1G1ZVK9</accession>
<dbReference type="GO" id="GO:0006465">
    <property type="term" value="P:signal peptide processing"/>
    <property type="evidence" value="ECO:0007669"/>
    <property type="project" value="TreeGrafter"/>
</dbReference>
<feature type="transmembrane region" description="Helical" evidence="7">
    <location>
        <begin position="136"/>
        <end position="159"/>
    </location>
</feature>
<evidence type="ECO:0000256" key="3">
    <source>
        <dbReference type="ARBA" id="ARBA00022475"/>
    </source>
</evidence>
<feature type="domain" description="Prepilin type IV endopeptidase peptidase" evidence="8">
    <location>
        <begin position="116"/>
        <end position="242"/>
    </location>
</feature>
<comment type="subcellular location">
    <subcellularLocation>
        <location evidence="1">Cell membrane</location>
        <topology evidence="1">Multi-pass membrane protein</topology>
    </subcellularLocation>
</comment>
<evidence type="ECO:0008006" key="12">
    <source>
        <dbReference type="Google" id="ProtNLM"/>
    </source>
</evidence>
<dbReference type="Pfam" id="PF06750">
    <property type="entry name" value="A24_N_bact"/>
    <property type="match status" value="1"/>
</dbReference>
<dbReference type="InterPro" id="IPR000045">
    <property type="entry name" value="Prepilin_IV_endopep_pep"/>
</dbReference>
<evidence type="ECO:0000256" key="7">
    <source>
        <dbReference type="SAM" id="Phobius"/>
    </source>
</evidence>
<gene>
    <name evidence="10" type="ORF">A3H63_00440</name>
</gene>